<protein>
    <recommendedName>
        <fullName evidence="8">RING-type domain-containing protein</fullName>
    </recommendedName>
</protein>
<feature type="coiled-coil region" evidence="7">
    <location>
        <begin position="126"/>
        <end position="179"/>
    </location>
</feature>
<dbReference type="EMBL" id="CAJNOU010000179">
    <property type="protein sequence ID" value="CAF0903402.1"/>
    <property type="molecule type" value="Genomic_DNA"/>
</dbReference>
<dbReference type="PROSITE" id="PS50089">
    <property type="entry name" value="ZF_RING_2"/>
    <property type="match status" value="1"/>
</dbReference>
<comment type="caution">
    <text evidence="9">The sequence shown here is derived from an EMBL/GenBank/DDBJ whole genome shotgun (WGS) entry which is preliminary data.</text>
</comment>
<feature type="repeat" description="NHL" evidence="6">
    <location>
        <begin position="407"/>
        <end position="444"/>
    </location>
</feature>
<evidence type="ECO:0000256" key="7">
    <source>
        <dbReference type="SAM" id="Coils"/>
    </source>
</evidence>
<dbReference type="GO" id="GO:0000209">
    <property type="term" value="P:protein polyubiquitination"/>
    <property type="evidence" value="ECO:0007669"/>
    <property type="project" value="TreeGrafter"/>
</dbReference>
<evidence type="ECO:0000256" key="4">
    <source>
        <dbReference type="ARBA" id="ARBA00022833"/>
    </source>
</evidence>
<dbReference type="Proteomes" id="UP000663889">
    <property type="component" value="Unassembled WGS sequence"/>
</dbReference>
<name>A0A813ZSA2_9BILA</name>
<feature type="repeat" description="NHL" evidence="6">
    <location>
        <begin position="313"/>
        <end position="356"/>
    </location>
</feature>
<dbReference type="GO" id="GO:0008270">
    <property type="term" value="F:zinc ion binding"/>
    <property type="evidence" value="ECO:0007669"/>
    <property type="project" value="UniProtKB-KW"/>
</dbReference>
<keyword evidence="2" id="KW-0677">Repeat</keyword>
<dbReference type="PANTHER" id="PTHR24104">
    <property type="entry name" value="E3 UBIQUITIN-PROTEIN LIGASE NHLRC1-RELATED"/>
    <property type="match status" value="1"/>
</dbReference>
<dbReference type="InterPro" id="IPR001841">
    <property type="entry name" value="Znf_RING"/>
</dbReference>
<evidence type="ECO:0000256" key="6">
    <source>
        <dbReference type="PROSITE-ProRule" id="PRU00504"/>
    </source>
</evidence>
<accession>A0A813ZSA2</accession>
<dbReference type="PANTHER" id="PTHR24104:SF25">
    <property type="entry name" value="PROTEIN LIN-41"/>
    <property type="match status" value="1"/>
</dbReference>
<dbReference type="Gene3D" id="3.30.40.10">
    <property type="entry name" value="Zinc/RING finger domain, C3HC4 (zinc finger)"/>
    <property type="match status" value="1"/>
</dbReference>
<dbReference type="PROSITE" id="PS00518">
    <property type="entry name" value="ZF_RING_1"/>
    <property type="match status" value="1"/>
</dbReference>
<evidence type="ECO:0000256" key="5">
    <source>
        <dbReference type="PROSITE-ProRule" id="PRU00175"/>
    </source>
</evidence>
<dbReference type="InterPro" id="IPR011042">
    <property type="entry name" value="6-blade_b-propeller_TolB-like"/>
</dbReference>
<dbReference type="Pfam" id="PF01436">
    <property type="entry name" value="NHL"/>
    <property type="match status" value="1"/>
</dbReference>
<organism evidence="9 10">
    <name type="scientific">Rotaria sordida</name>
    <dbReference type="NCBI Taxonomy" id="392033"/>
    <lineage>
        <taxon>Eukaryota</taxon>
        <taxon>Metazoa</taxon>
        <taxon>Spiralia</taxon>
        <taxon>Gnathifera</taxon>
        <taxon>Rotifera</taxon>
        <taxon>Eurotatoria</taxon>
        <taxon>Bdelloidea</taxon>
        <taxon>Philodinida</taxon>
        <taxon>Philodinidae</taxon>
        <taxon>Rotaria</taxon>
    </lineage>
</organism>
<evidence type="ECO:0000256" key="2">
    <source>
        <dbReference type="ARBA" id="ARBA00022737"/>
    </source>
</evidence>
<dbReference type="Gene3D" id="2.120.10.30">
    <property type="entry name" value="TolB, C-terminal domain"/>
    <property type="match status" value="1"/>
</dbReference>
<dbReference type="GO" id="GO:0061630">
    <property type="term" value="F:ubiquitin protein ligase activity"/>
    <property type="evidence" value="ECO:0007669"/>
    <property type="project" value="TreeGrafter"/>
</dbReference>
<evidence type="ECO:0000256" key="1">
    <source>
        <dbReference type="ARBA" id="ARBA00022723"/>
    </source>
</evidence>
<dbReference type="InterPro" id="IPR018957">
    <property type="entry name" value="Znf_C3HC4_RING-type"/>
</dbReference>
<keyword evidence="7" id="KW-0175">Coiled coil</keyword>
<dbReference type="Pfam" id="PF00097">
    <property type="entry name" value="zf-C3HC4"/>
    <property type="match status" value="1"/>
</dbReference>
<evidence type="ECO:0000313" key="10">
    <source>
        <dbReference type="Proteomes" id="UP000663889"/>
    </source>
</evidence>
<dbReference type="GO" id="GO:0043161">
    <property type="term" value="P:proteasome-mediated ubiquitin-dependent protein catabolic process"/>
    <property type="evidence" value="ECO:0007669"/>
    <property type="project" value="TreeGrafter"/>
</dbReference>
<dbReference type="InterPro" id="IPR013083">
    <property type="entry name" value="Znf_RING/FYVE/PHD"/>
</dbReference>
<gene>
    <name evidence="9" type="ORF">SEV965_LOCUS5755</name>
</gene>
<dbReference type="InterPro" id="IPR017907">
    <property type="entry name" value="Znf_RING_CS"/>
</dbReference>
<dbReference type="InterPro" id="IPR050952">
    <property type="entry name" value="TRIM-NHL_E3_ligases"/>
</dbReference>
<keyword evidence="3 5" id="KW-0863">Zinc-finger</keyword>
<dbReference type="AlphaFoldDB" id="A0A813ZSA2"/>
<dbReference type="PROSITE" id="PS51125">
    <property type="entry name" value="NHL"/>
    <property type="match status" value="2"/>
</dbReference>
<evidence type="ECO:0000313" key="9">
    <source>
        <dbReference type="EMBL" id="CAF0903402.1"/>
    </source>
</evidence>
<dbReference type="InterPro" id="IPR001258">
    <property type="entry name" value="NHL_repeat"/>
</dbReference>
<sequence length="574" mass="65310">MTTAICSYENIRQITSCTVCNRTFKDPRILPCGHTFCIDCIRNIMLDTTIMACPNCLAKHTIVNVDLLSQNVALMQLLHIRKIDIVQNKQCAICNVQPSITSCAHCSRQACVSCLEVHRQEVISDITRETMEIERMSDELKLALNQTSNDFRDQCDETFQQANKRFDEMQKNLKLLNERLCQKIQEFHDRRQADLARCVARLHTEIQSIDKFVGDSKHLLVDVNVQTEVLLRLKQQFQEPRKRLPILSRDLIESTPTIQFVSSSFQMLNEELAGTLVLDKPIHGNINPNGTSASGDHDSRLATLASGSRTGKMEIIGQEGCGKLEFKSPAGMTINSDGHLVIAEIDNNRLQILTREFTHIRTIIGFREPRDVSFTKDKRYLITDNHKLIILDEEFHKVEVIGSNKSGKGRNMFNNPTGITIDEDDDDIIICDTNNDRLVLISRDFKWIRDINTGIDTSPRYVCLRQNIIYVTSGTKACVLIFNKNTDQQINTIPELTLGLSIDAPRSIRYVRDLLFVTSSLSKSIFVFTIDGEYRGELRHELFARPIGILFIDDSLYVTDSDKHALFHFSGVLQ</sequence>
<reference evidence="9" key="1">
    <citation type="submission" date="2021-02" db="EMBL/GenBank/DDBJ databases">
        <authorList>
            <person name="Nowell W R."/>
        </authorList>
    </citation>
    <scope>NUCLEOTIDE SEQUENCE</scope>
</reference>
<evidence type="ECO:0000259" key="8">
    <source>
        <dbReference type="PROSITE" id="PS50089"/>
    </source>
</evidence>
<dbReference type="SUPFAM" id="SSF57850">
    <property type="entry name" value="RING/U-box"/>
    <property type="match status" value="1"/>
</dbReference>
<feature type="domain" description="RING-type" evidence="8">
    <location>
        <begin position="17"/>
        <end position="56"/>
    </location>
</feature>
<dbReference type="SMART" id="SM00184">
    <property type="entry name" value="RING"/>
    <property type="match status" value="1"/>
</dbReference>
<proteinExistence type="predicted"/>
<keyword evidence="4" id="KW-0862">Zinc</keyword>
<evidence type="ECO:0000256" key="3">
    <source>
        <dbReference type="ARBA" id="ARBA00022771"/>
    </source>
</evidence>
<dbReference type="SUPFAM" id="SSF101898">
    <property type="entry name" value="NHL repeat"/>
    <property type="match status" value="1"/>
</dbReference>
<keyword evidence="1" id="KW-0479">Metal-binding</keyword>